<accession>A0A8S1NK94</accession>
<proteinExistence type="predicted"/>
<protein>
    <submittedName>
        <fullName evidence="1">Uncharacterized protein</fullName>
    </submittedName>
</protein>
<keyword evidence="2" id="KW-1185">Reference proteome</keyword>
<evidence type="ECO:0000313" key="2">
    <source>
        <dbReference type="Proteomes" id="UP000692954"/>
    </source>
</evidence>
<dbReference type="EMBL" id="CAJJDN010000056">
    <property type="protein sequence ID" value="CAD8090876.1"/>
    <property type="molecule type" value="Genomic_DNA"/>
</dbReference>
<dbReference type="Proteomes" id="UP000692954">
    <property type="component" value="Unassembled WGS sequence"/>
</dbReference>
<gene>
    <name evidence="1" type="ORF">PSON_ATCC_30995.1.T0560256</name>
</gene>
<evidence type="ECO:0000313" key="1">
    <source>
        <dbReference type="EMBL" id="CAD8090876.1"/>
    </source>
</evidence>
<organism evidence="1 2">
    <name type="scientific">Paramecium sonneborni</name>
    <dbReference type="NCBI Taxonomy" id="65129"/>
    <lineage>
        <taxon>Eukaryota</taxon>
        <taxon>Sar</taxon>
        <taxon>Alveolata</taxon>
        <taxon>Ciliophora</taxon>
        <taxon>Intramacronucleata</taxon>
        <taxon>Oligohymenophorea</taxon>
        <taxon>Peniculida</taxon>
        <taxon>Parameciidae</taxon>
        <taxon>Paramecium</taxon>
    </lineage>
</organism>
<name>A0A8S1NK94_9CILI</name>
<dbReference type="AlphaFoldDB" id="A0A8S1NK94"/>
<reference evidence="1" key="1">
    <citation type="submission" date="2021-01" db="EMBL/GenBank/DDBJ databases">
        <authorList>
            <consortium name="Genoscope - CEA"/>
            <person name="William W."/>
        </authorList>
    </citation>
    <scope>NUCLEOTIDE SEQUENCE</scope>
</reference>
<comment type="caution">
    <text evidence="1">The sequence shown here is derived from an EMBL/GenBank/DDBJ whole genome shotgun (WGS) entry which is preliminary data.</text>
</comment>
<sequence length="65" mass="7819">MIKIVFHKLIFFSKISPNRKILNTIQTFHHSLNTKKKNDTNVARIQIIKLIVNFFQFFFIKQTLI</sequence>